<evidence type="ECO:0000256" key="8">
    <source>
        <dbReference type="RuleBase" id="RU363032"/>
    </source>
</evidence>
<feature type="transmembrane region" description="Helical" evidence="8">
    <location>
        <begin position="63"/>
        <end position="84"/>
    </location>
</feature>
<dbReference type="InterPro" id="IPR010065">
    <property type="entry name" value="AA_ABC_transptr_permease_3TM"/>
</dbReference>
<name>A0ABY6AZ21_9BURK</name>
<evidence type="ECO:0000259" key="9">
    <source>
        <dbReference type="PROSITE" id="PS50928"/>
    </source>
</evidence>
<accession>A0ABY6AZ21</accession>
<keyword evidence="7 8" id="KW-0472">Membrane</keyword>
<dbReference type="CDD" id="cd06261">
    <property type="entry name" value="TM_PBP2"/>
    <property type="match status" value="1"/>
</dbReference>
<feature type="transmembrane region" description="Helical" evidence="8">
    <location>
        <begin position="27"/>
        <end position="51"/>
    </location>
</feature>
<proteinExistence type="inferred from homology"/>
<comment type="similarity">
    <text evidence="2">Belongs to the binding-protein-dependent transport system permease family. HisMQ subfamily.</text>
</comment>
<dbReference type="Pfam" id="PF00528">
    <property type="entry name" value="BPD_transp_1"/>
    <property type="match status" value="1"/>
</dbReference>
<gene>
    <name evidence="10" type="ORF">N4261_00300</name>
</gene>
<dbReference type="RefSeq" id="WP_261758212.1">
    <property type="nucleotide sequence ID" value="NZ_CP104562.2"/>
</dbReference>
<dbReference type="PROSITE" id="PS50928">
    <property type="entry name" value="ABC_TM1"/>
    <property type="match status" value="1"/>
</dbReference>
<comment type="subcellular location">
    <subcellularLocation>
        <location evidence="1">Cell inner membrane</location>
        <topology evidence="1">Multi-pass membrane protein</topology>
    </subcellularLocation>
    <subcellularLocation>
        <location evidence="8">Cell membrane</location>
        <topology evidence="8">Multi-pass membrane protein</topology>
    </subcellularLocation>
</comment>
<dbReference type="SUPFAM" id="SSF161098">
    <property type="entry name" value="MetI-like"/>
    <property type="match status" value="1"/>
</dbReference>
<evidence type="ECO:0000256" key="1">
    <source>
        <dbReference type="ARBA" id="ARBA00004429"/>
    </source>
</evidence>
<keyword evidence="6 8" id="KW-1133">Transmembrane helix</keyword>
<dbReference type="PANTHER" id="PTHR30614">
    <property type="entry name" value="MEMBRANE COMPONENT OF AMINO ACID ABC TRANSPORTER"/>
    <property type="match status" value="1"/>
</dbReference>
<dbReference type="Proteomes" id="UP001064933">
    <property type="component" value="Chromosome"/>
</dbReference>
<keyword evidence="5 8" id="KW-0812">Transmembrane</keyword>
<organism evidence="10 11">
    <name type="scientific">Roseateles amylovorans</name>
    <dbReference type="NCBI Taxonomy" id="2978473"/>
    <lineage>
        <taxon>Bacteria</taxon>
        <taxon>Pseudomonadati</taxon>
        <taxon>Pseudomonadota</taxon>
        <taxon>Betaproteobacteria</taxon>
        <taxon>Burkholderiales</taxon>
        <taxon>Sphaerotilaceae</taxon>
        <taxon>Roseateles</taxon>
    </lineage>
</organism>
<evidence type="ECO:0000256" key="6">
    <source>
        <dbReference type="ARBA" id="ARBA00022989"/>
    </source>
</evidence>
<dbReference type="EMBL" id="CP104562">
    <property type="protein sequence ID" value="UXH78421.1"/>
    <property type="molecule type" value="Genomic_DNA"/>
</dbReference>
<dbReference type="Gene3D" id="1.10.3720.10">
    <property type="entry name" value="MetI-like"/>
    <property type="match status" value="1"/>
</dbReference>
<evidence type="ECO:0000313" key="11">
    <source>
        <dbReference type="Proteomes" id="UP001064933"/>
    </source>
</evidence>
<dbReference type="PANTHER" id="PTHR30614:SF21">
    <property type="entry name" value="AMINO ACID ABC TRANSPORTER PERMEASE"/>
    <property type="match status" value="1"/>
</dbReference>
<reference evidence="10" key="1">
    <citation type="submission" date="2022-10" db="EMBL/GenBank/DDBJ databases">
        <title>Characterization and whole genome sequencing of a new Roseateles species, isolated from fresh water.</title>
        <authorList>
            <person name="Guliayeva D.Y."/>
            <person name="Akhremchuk A.E."/>
            <person name="Sikolenko M.A."/>
            <person name="Valentovich L.N."/>
            <person name="Sidarenka A.V."/>
        </authorList>
    </citation>
    <scope>NUCLEOTIDE SEQUENCE</scope>
    <source>
        <strain evidence="10">BIM B-1768</strain>
    </source>
</reference>
<feature type="transmembrane region" description="Helical" evidence="8">
    <location>
        <begin position="196"/>
        <end position="217"/>
    </location>
</feature>
<evidence type="ECO:0000313" key="10">
    <source>
        <dbReference type="EMBL" id="UXH78421.1"/>
    </source>
</evidence>
<evidence type="ECO:0000256" key="4">
    <source>
        <dbReference type="ARBA" id="ARBA00022475"/>
    </source>
</evidence>
<dbReference type="InterPro" id="IPR000515">
    <property type="entry name" value="MetI-like"/>
</dbReference>
<protein>
    <submittedName>
        <fullName evidence="10">Amino acid ABC transporter permease</fullName>
    </submittedName>
</protein>
<evidence type="ECO:0000256" key="5">
    <source>
        <dbReference type="ARBA" id="ARBA00022692"/>
    </source>
</evidence>
<keyword evidence="11" id="KW-1185">Reference proteome</keyword>
<dbReference type="InterPro" id="IPR035906">
    <property type="entry name" value="MetI-like_sf"/>
</dbReference>
<evidence type="ECO:0000256" key="7">
    <source>
        <dbReference type="ARBA" id="ARBA00023136"/>
    </source>
</evidence>
<keyword evidence="3 8" id="KW-0813">Transport</keyword>
<dbReference type="InterPro" id="IPR043429">
    <property type="entry name" value="ArtM/GltK/GlnP/TcyL/YhdX-like"/>
</dbReference>
<evidence type="ECO:0000256" key="3">
    <source>
        <dbReference type="ARBA" id="ARBA00022448"/>
    </source>
</evidence>
<feature type="domain" description="ABC transmembrane type-1" evidence="9">
    <location>
        <begin position="27"/>
        <end position="217"/>
    </location>
</feature>
<keyword evidence="4" id="KW-1003">Cell membrane</keyword>
<dbReference type="NCBIfam" id="TIGR01726">
    <property type="entry name" value="HEQRo_perm_3TM"/>
    <property type="match status" value="1"/>
</dbReference>
<evidence type="ECO:0000256" key="2">
    <source>
        <dbReference type="ARBA" id="ARBA00010072"/>
    </source>
</evidence>
<sequence length="226" mass="24391">MSVLEMIDTYWLYVLIGQYPNGPLGGLALTVLLAGSGLLLALPLGVLLGVARVSPRALVRRPVTALVYGVRGTPLLMVVFWAYFFLPAVTGHKTDQFNTMLAALVIFDAAYLAEIVRAGLQSLPDGQWQAARALGMSRGQALRLVLLPQALRHMLPSLVNQFASTIKATSLGTIIGLSELSFIAGQVNAQVLVQPVAVYGTLALCYFVMCFGLSQWAQGMERRSRV</sequence>